<evidence type="ECO:0000313" key="3">
    <source>
        <dbReference type="EMBL" id="GAA4268403.1"/>
    </source>
</evidence>
<dbReference type="RefSeq" id="WP_139001637.1">
    <property type="nucleotide sequence ID" value="NZ_BAABAV010000001.1"/>
</dbReference>
<keyword evidence="1" id="KW-0175">Coiled coil</keyword>
<keyword evidence="4" id="KW-1185">Reference proteome</keyword>
<keyword evidence="2" id="KW-0472">Membrane</keyword>
<gene>
    <name evidence="3" type="ORF">GCM10022257_05040</name>
</gene>
<feature type="transmembrane region" description="Helical" evidence="2">
    <location>
        <begin position="44"/>
        <end position="65"/>
    </location>
</feature>
<keyword evidence="2" id="KW-0812">Transmembrane</keyword>
<name>A0ABP8E827_9FLAO</name>
<comment type="caution">
    <text evidence="3">The sequence shown here is derived from an EMBL/GenBank/DDBJ whole genome shotgun (WGS) entry which is preliminary data.</text>
</comment>
<dbReference type="EMBL" id="BAABAV010000001">
    <property type="protein sequence ID" value="GAA4268403.1"/>
    <property type="molecule type" value="Genomic_DNA"/>
</dbReference>
<accession>A0ABP8E827</accession>
<evidence type="ECO:0000256" key="2">
    <source>
        <dbReference type="SAM" id="Phobius"/>
    </source>
</evidence>
<evidence type="ECO:0008006" key="5">
    <source>
        <dbReference type="Google" id="ProtNLM"/>
    </source>
</evidence>
<proteinExistence type="predicted"/>
<keyword evidence="2" id="KW-1133">Transmembrane helix</keyword>
<evidence type="ECO:0000256" key="1">
    <source>
        <dbReference type="SAM" id="Coils"/>
    </source>
</evidence>
<organism evidence="3 4">
    <name type="scientific">Hyunsoonleella aestuarii</name>
    <dbReference type="NCBI Taxonomy" id="912802"/>
    <lineage>
        <taxon>Bacteria</taxon>
        <taxon>Pseudomonadati</taxon>
        <taxon>Bacteroidota</taxon>
        <taxon>Flavobacteriia</taxon>
        <taxon>Flavobacteriales</taxon>
        <taxon>Flavobacteriaceae</taxon>
    </lineage>
</organism>
<dbReference type="Proteomes" id="UP001500027">
    <property type="component" value="Unassembled WGS sequence"/>
</dbReference>
<reference evidence="4" key="1">
    <citation type="journal article" date="2019" name="Int. J. Syst. Evol. Microbiol.">
        <title>The Global Catalogue of Microorganisms (GCM) 10K type strain sequencing project: providing services to taxonomists for standard genome sequencing and annotation.</title>
        <authorList>
            <consortium name="The Broad Institute Genomics Platform"/>
            <consortium name="The Broad Institute Genome Sequencing Center for Infectious Disease"/>
            <person name="Wu L."/>
            <person name="Ma J."/>
        </authorList>
    </citation>
    <scope>NUCLEOTIDE SEQUENCE [LARGE SCALE GENOMIC DNA]</scope>
    <source>
        <strain evidence="4">JCM 17452</strain>
    </source>
</reference>
<protein>
    <recommendedName>
        <fullName evidence="5">Anti-sigma factor</fullName>
    </recommendedName>
</protein>
<evidence type="ECO:0000313" key="4">
    <source>
        <dbReference type="Proteomes" id="UP001500027"/>
    </source>
</evidence>
<feature type="coiled-coil region" evidence="1">
    <location>
        <begin position="160"/>
        <end position="187"/>
    </location>
</feature>
<sequence>MAPIKFEENIKEKLDKRTLQPSSEAWNKLSGRLESSDSKPTSKVYWWLGIAASIVGILLITNQFFNNQPTQIITPEIVNTPEVIEEGSNDAIINKDIEKVIPNVNESIANTEVRETPLLKLYNLDVESSNKEEEVIAQTNQPPIRALEKDIPTDTILKRLTFEEQKIQDVVAQIDLLKQENKEITDAAIDALLFEAQKEITLDKLINKETGMVDADLLLQDVEAEVDQSFRSKVFEALQRSYNSVKTAVANRNE</sequence>